<evidence type="ECO:0000313" key="4">
    <source>
        <dbReference type="Proteomes" id="UP001610334"/>
    </source>
</evidence>
<sequence>MILIRMLSELPAELITGILSSLEKADLKRTRLVSKLLASLATPLLFSYITITVEENDLVNIPVENALASSFSSDQNFLHFARGITFTSQYRNNYIKRCPHFGPRRLARSERSSSAGSDEESRAGSEEQEPEDHELEDDDDDSIETRYPDDDLLEGHDLLESEQQDVRKYIPWEYDVENPAGITKIKNRIMAMLIRCREGSLLEFNWDLGICCPYAVLGHDGILARRQQNIEAIRIINDSQCYGHEYWLADFSRLKRLTWIPLTWRSDLEALAMGLKRFAHQLTLLELDIYTYDNKSPNCFTWDTMDLSVNYRKQIFPSLQRLYLCGVPFELAEVEMAHAFNWTTLRSLHLRFCFGWAEFLRQVIASGQRIRLTSLTLEPCSVLEFPGEEVDTICLFLHAFTGLRDLFLSTNETFGTLDIWRAVLNHKDTLKTFVHNQRIPATFWSDDWPDNEWLIEPPRLPFTPQEMEMLIETPTSNPLVSLDLEFLGLSFPSEHLKTLISAFTNKESLQLLHIRQAGGYNHVYHNWGVLPGGRHAATEQLAAFGNWAFGPDGIQSLKGLAFGDFSYGNRWSYIRYMTMVELTRPPLDVKFADALAACPQDDLSARAIDPYL</sequence>
<evidence type="ECO:0000313" key="3">
    <source>
        <dbReference type="EMBL" id="KAL2810190.1"/>
    </source>
</evidence>
<dbReference type="InterPro" id="IPR001810">
    <property type="entry name" value="F-box_dom"/>
</dbReference>
<dbReference type="InterPro" id="IPR032675">
    <property type="entry name" value="LRR_dom_sf"/>
</dbReference>
<reference evidence="3 4" key="1">
    <citation type="submission" date="2024-07" db="EMBL/GenBank/DDBJ databases">
        <title>Section-level genome sequencing and comparative genomics of Aspergillus sections Usti and Cavernicolus.</title>
        <authorList>
            <consortium name="Lawrence Berkeley National Laboratory"/>
            <person name="Nybo J.L."/>
            <person name="Vesth T.C."/>
            <person name="Theobald S."/>
            <person name="Frisvad J.C."/>
            <person name="Larsen T.O."/>
            <person name="Kjaerboelling I."/>
            <person name="Rothschild-Mancinelli K."/>
            <person name="Lyhne E.K."/>
            <person name="Kogle M.E."/>
            <person name="Barry K."/>
            <person name="Clum A."/>
            <person name="Na H."/>
            <person name="Ledsgaard L."/>
            <person name="Lin J."/>
            <person name="Lipzen A."/>
            <person name="Kuo A."/>
            <person name="Riley R."/>
            <person name="Mondo S."/>
            <person name="Labutti K."/>
            <person name="Haridas S."/>
            <person name="Pangalinan J."/>
            <person name="Salamov A.A."/>
            <person name="Simmons B.A."/>
            <person name="Magnuson J.K."/>
            <person name="Chen J."/>
            <person name="Drula E."/>
            <person name="Henrissat B."/>
            <person name="Wiebenga A."/>
            <person name="Lubbers R.J."/>
            <person name="Gomes A.C."/>
            <person name="Makela M.R."/>
            <person name="Stajich J."/>
            <person name="Grigoriev I.V."/>
            <person name="Mortensen U.H."/>
            <person name="De Vries R.P."/>
            <person name="Baker S.E."/>
            <person name="Andersen M.R."/>
        </authorList>
    </citation>
    <scope>NUCLEOTIDE SEQUENCE [LARGE SCALE GENOMIC DNA]</scope>
    <source>
        <strain evidence="3 4">CBS 588.65</strain>
    </source>
</reference>
<organism evidence="3 4">
    <name type="scientific">Aspergillus granulosus</name>
    <dbReference type="NCBI Taxonomy" id="176169"/>
    <lineage>
        <taxon>Eukaryota</taxon>
        <taxon>Fungi</taxon>
        <taxon>Dikarya</taxon>
        <taxon>Ascomycota</taxon>
        <taxon>Pezizomycotina</taxon>
        <taxon>Eurotiomycetes</taxon>
        <taxon>Eurotiomycetidae</taxon>
        <taxon>Eurotiales</taxon>
        <taxon>Aspergillaceae</taxon>
        <taxon>Aspergillus</taxon>
        <taxon>Aspergillus subgen. Nidulantes</taxon>
    </lineage>
</organism>
<dbReference type="SUPFAM" id="SSF81383">
    <property type="entry name" value="F-box domain"/>
    <property type="match status" value="1"/>
</dbReference>
<gene>
    <name evidence="3" type="ORF">BJX63DRAFT_323664</name>
</gene>
<name>A0ABR4H415_9EURO</name>
<evidence type="ECO:0000256" key="1">
    <source>
        <dbReference type="SAM" id="MobiDB-lite"/>
    </source>
</evidence>
<protein>
    <recommendedName>
        <fullName evidence="2">F-box domain-containing protein</fullName>
    </recommendedName>
</protein>
<dbReference type="Gene3D" id="3.80.10.10">
    <property type="entry name" value="Ribonuclease Inhibitor"/>
    <property type="match status" value="1"/>
</dbReference>
<feature type="compositionally biased region" description="Acidic residues" evidence="1">
    <location>
        <begin position="126"/>
        <end position="142"/>
    </location>
</feature>
<dbReference type="EMBL" id="JBFXLT010000075">
    <property type="protein sequence ID" value="KAL2810190.1"/>
    <property type="molecule type" value="Genomic_DNA"/>
</dbReference>
<dbReference type="Proteomes" id="UP001610334">
    <property type="component" value="Unassembled WGS sequence"/>
</dbReference>
<dbReference type="SUPFAM" id="SSF52047">
    <property type="entry name" value="RNI-like"/>
    <property type="match status" value="1"/>
</dbReference>
<feature type="region of interest" description="Disordered" evidence="1">
    <location>
        <begin position="105"/>
        <end position="147"/>
    </location>
</feature>
<evidence type="ECO:0000259" key="2">
    <source>
        <dbReference type="PROSITE" id="PS50181"/>
    </source>
</evidence>
<feature type="domain" description="F-box" evidence="2">
    <location>
        <begin position="4"/>
        <end position="51"/>
    </location>
</feature>
<accession>A0ABR4H415</accession>
<dbReference type="InterPro" id="IPR036047">
    <property type="entry name" value="F-box-like_dom_sf"/>
</dbReference>
<dbReference type="PROSITE" id="PS50181">
    <property type="entry name" value="FBOX"/>
    <property type="match status" value="1"/>
</dbReference>
<comment type="caution">
    <text evidence="3">The sequence shown here is derived from an EMBL/GenBank/DDBJ whole genome shotgun (WGS) entry which is preliminary data.</text>
</comment>
<keyword evidence="4" id="KW-1185">Reference proteome</keyword>
<proteinExistence type="predicted"/>